<evidence type="ECO:0000313" key="1">
    <source>
        <dbReference type="EMBL" id="KAI3827030.1"/>
    </source>
</evidence>
<dbReference type="EMBL" id="CM042018">
    <property type="protein sequence ID" value="KAI3827030.1"/>
    <property type="molecule type" value="Genomic_DNA"/>
</dbReference>
<accession>A0ACB9K4B7</accession>
<keyword evidence="2" id="KW-1185">Reference proteome</keyword>
<reference evidence="2" key="1">
    <citation type="journal article" date="2022" name="Mol. Ecol. Resour.">
        <title>The genomes of chicory, endive, great burdock and yacon provide insights into Asteraceae palaeo-polyploidization history and plant inulin production.</title>
        <authorList>
            <person name="Fan W."/>
            <person name="Wang S."/>
            <person name="Wang H."/>
            <person name="Wang A."/>
            <person name="Jiang F."/>
            <person name="Liu H."/>
            <person name="Zhao H."/>
            <person name="Xu D."/>
            <person name="Zhang Y."/>
        </authorList>
    </citation>
    <scope>NUCLEOTIDE SEQUENCE [LARGE SCALE GENOMIC DNA]</scope>
    <source>
        <strain evidence="2">cv. Yunnan</strain>
    </source>
</reference>
<gene>
    <name evidence="1" type="ORF">L1987_01092</name>
</gene>
<protein>
    <submittedName>
        <fullName evidence="1">Uncharacterized protein</fullName>
    </submittedName>
</protein>
<evidence type="ECO:0000313" key="2">
    <source>
        <dbReference type="Proteomes" id="UP001056120"/>
    </source>
</evidence>
<comment type="caution">
    <text evidence="1">The sequence shown here is derived from an EMBL/GenBank/DDBJ whole genome shotgun (WGS) entry which is preliminary data.</text>
</comment>
<name>A0ACB9K4B7_9ASTR</name>
<dbReference type="Proteomes" id="UP001056120">
    <property type="component" value="Linkage Group LG01"/>
</dbReference>
<organism evidence="1 2">
    <name type="scientific">Smallanthus sonchifolius</name>
    <dbReference type="NCBI Taxonomy" id="185202"/>
    <lineage>
        <taxon>Eukaryota</taxon>
        <taxon>Viridiplantae</taxon>
        <taxon>Streptophyta</taxon>
        <taxon>Embryophyta</taxon>
        <taxon>Tracheophyta</taxon>
        <taxon>Spermatophyta</taxon>
        <taxon>Magnoliopsida</taxon>
        <taxon>eudicotyledons</taxon>
        <taxon>Gunneridae</taxon>
        <taxon>Pentapetalae</taxon>
        <taxon>asterids</taxon>
        <taxon>campanulids</taxon>
        <taxon>Asterales</taxon>
        <taxon>Asteraceae</taxon>
        <taxon>Asteroideae</taxon>
        <taxon>Heliantheae alliance</taxon>
        <taxon>Millerieae</taxon>
        <taxon>Smallanthus</taxon>
    </lineage>
</organism>
<sequence>MGTQAHLVYTPLLGSTFNPLRKNKLPIIVKPPPHTTRRGVLYSHTLATAPKREKDAKNRVVITGMGVVSVFGNDIDTYYERLLAGESGVGSIDRFDVSQFPTRFAGLIIGSSEKDILKANMTEDWMIVNGIALLQGKKHLNMLLLVVMNYPSVVTLLERGYKKISPFFTQYVLPSMGPAFLAIDLGFMGPTYSIATACATSNYCFCAAASHIREGVADLMIVGGVEACISPVTLGGFVATNALSERNDDPHTASRPWDKGRDGFVMGEGAGVLVTSPLMHVDRTLM</sequence>
<reference evidence="1 2" key="2">
    <citation type="journal article" date="2022" name="Mol. Ecol. Resour.">
        <title>The genomes of chicory, endive, great burdock and yacon provide insights into Asteraceae paleo-polyploidization history and plant inulin production.</title>
        <authorList>
            <person name="Fan W."/>
            <person name="Wang S."/>
            <person name="Wang H."/>
            <person name="Wang A."/>
            <person name="Jiang F."/>
            <person name="Liu H."/>
            <person name="Zhao H."/>
            <person name="Xu D."/>
            <person name="Zhang Y."/>
        </authorList>
    </citation>
    <scope>NUCLEOTIDE SEQUENCE [LARGE SCALE GENOMIC DNA]</scope>
    <source>
        <strain evidence="2">cv. Yunnan</strain>
        <tissue evidence="1">Leaves</tissue>
    </source>
</reference>
<proteinExistence type="predicted"/>